<keyword evidence="2" id="KW-0677">Repeat</keyword>
<dbReference type="FunFam" id="3.30.160.60:FF:002343">
    <property type="entry name" value="Zinc finger protein 33A"/>
    <property type="match status" value="2"/>
</dbReference>
<dbReference type="PROSITE" id="PS50157">
    <property type="entry name" value="ZINC_FINGER_C2H2_2"/>
    <property type="match status" value="4"/>
</dbReference>
<comment type="caution">
    <text evidence="7">The sequence shown here is derived from an EMBL/GenBank/DDBJ whole genome shotgun (WGS) entry which is preliminary data.</text>
</comment>
<evidence type="ECO:0000313" key="8">
    <source>
        <dbReference type="EMBL" id="GBO20104.1"/>
    </source>
</evidence>
<evidence type="ECO:0000256" key="2">
    <source>
        <dbReference type="ARBA" id="ARBA00022737"/>
    </source>
</evidence>
<evidence type="ECO:0000256" key="5">
    <source>
        <dbReference type="PROSITE-ProRule" id="PRU00042"/>
    </source>
</evidence>
<protein>
    <submittedName>
        <fullName evidence="7">Zinc finger protein 84</fullName>
    </submittedName>
</protein>
<dbReference type="FunFam" id="3.30.160.60:FF:000478">
    <property type="entry name" value="Zinc finger protein 133"/>
    <property type="match status" value="1"/>
</dbReference>
<organism evidence="7 9">
    <name type="scientific">Araneus ventricosus</name>
    <name type="common">Orbweaver spider</name>
    <name type="synonym">Epeira ventricosa</name>
    <dbReference type="NCBI Taxonomy" id="182803"/>
    <lineage>
        <taxon>Eukaryota</taxon>
        <taxon>Metazoa</taxon>
        <taxon>Ecdysozoa</taxon>
        <taxon>Arthropoda</taxon>
        <taxon>Chelicerata</taxon>
        <taxon>Arachnida</taxon>
        <taxon>Araneae</taxon>
        <taxon>Araneomorphae</taxon>
        <taxon>Entelegynae</taxon>
        <taxon>Araneoidea</taxon>
        <taxon>Araneidae</taxon>
        <taxon>Araneus</taxon>
    </lineage>
</organism>
<dbReference type="Proteomes" id="UP000499080">
    <property type="component" value="Unassembled WGS sequence"/>
</dbReference>
<evidence type="ECO:0000256" key="1">
    <source>
        <dbReference type="ARBA" id="ARBA00022723"/>
    </source>
</evidence>
<sequence>MENNKIKSISDKFTRVDDSSSGEIATHSLPLFSLADAEVVSVAGPSGIHTQSHRSGKGKRFVCDECGKAFGENSNLKVHYRKHTGEKPSVCPRCDKKFRRKHHLNDYLRTHTGEKPFACHICSKAFAHKSSLACHLRTHTGEKPYKCKLCDMDFADKGNCNEHYKRMHGGK</sequence>
<evidence type="ECO:0000256" key="3">
    <source>
        <dbReference type="ARBA" id="ARBA00022771"/>
    </source>
</evidence>
<feature type="domain" description="C2H2-type" evidence="6">
    <location>
        <begin position="145"/>
        <end position="171"/>
    </location>
</feature>
<dbReference type="PROSITE" id="PS00028">
    <property type="entry name" value="ZINC_FINGER_C2H2_1"/>
    <property type="match status" value="3"/>
</dbReference>
<keyword evidence="3 5" id="KW-0863">Zinc-finger</keyword>
<name>A0A4Y2J7G0_ARAVE</name>
<dbReference type="PANTHER" id="PTHR23235:SF176">
    <property type="entry name" value="C2H2-TYPE DOMAIN-CONTAINING PROTEIN"/>
    <property type="match status" value="1"/>
</dbReference>
<feature type="domain" description="C2H2-type" evidence="6">
    <location>
        <begin position="61"/>
        <end position="88"/>
    </location>
</feature>
<feature type="domain" description="C2H2-type" evidence="6">
    <location>
        <begin position="117"/>
        <end position="144"/>
    </location>
</feature>
<dbReference type="OrthoDB" id="6488250at2759"/>
<dbReference type="Pfam" id="PF00096">
    <property type="entry name" value="zf-C2H2"/>
    <property type="match status" value="2"/>
</dbReference>
<dbReference type="GO" id="GO:0000981">
    <property type="term" value="F:DNA-binding transcription factor activity, RNA polymerase II-specific"/>
    <property type="evidence" value="ECO:0007669"/>
    <property type="project" value="TreeGrafter"/>
</dbReference>
<keyword evidence="9" id="KW-1185">Reference proteome</keyword>
<keyword evidence="1" id="KW-0479">Metal-binding</keyword>
<evidence type="ECO:0000313" key="9">
    <source>
        <dbReference type="Proteomes" id="UP000499080"/>
    </source>
</evidence>
<accession>A0A4Y2J7G0</accession>
<proteinExistence type="predicted"/>
<dbReference type="PANTHER" id="PTHR23235">
    <property type="entry name" value="KRUEPPEL-LIKE TRANSCRIPTION FACTOR"/>
    <property type="match status" value="1"/>
</dbReference>
<dbReference type="InterPro" id="IPR036236">
    <property type="entry name" value="Znf_C2H2_sf"/>
</dbReference>
<evidence type="ECO:0000256" key="4">
    <source>
        <dbReference type="ARBA" id="ARBA00022833"/>
    </source>
</evidence>
<evidence type="ECO:0000259" key="6">
    <source>
        <dbReference type="PROSITE" id="PS50157"/>
    </source>
</evidence>
<dbReference type="GO" id="GO:0000978">
    <property type="term" value="F:RNA polymerase II cis-regulatory region sequence-specific DNA binding"/>
    <property type="evidence" value="ECO:0007669"/>
    <property type="project" value="TreeGrafter"/>
</dbReference>
<dbReference type="SMART" id="SM00355">
    <property type="entry name" value="ZnF_C2H2"/>
    <property type="match status" value="4"/>
</dbReference>
<reference evidence="7 9" key="1">
    <citation type="journal article" date="2019" name="Sci. Rep.">
        <title>Orb-weaving spider Araneus ventricosus genome elucidates the spidroin gene catalogue.</title>
        <authorList>
            <person name="Kono N."/>
            <person name="Nakamura H."/>
            <person name="Ohtoshi R."/>
            <person name="Moran D.A.P."/>
            <person name="Shinohara A."/>
            <person name="Yoshida Y."/>
            <person name="Fujiwara M."/>
            <person name="Mori M."/>
            <person name="Tomita M."/>
            <person name="Arakawa K."/>
        </authorList>
    </citation>
    <scope>NUCLEOTIDE SEQUENCE [LARGE SCALE GENOMIC DNA]</scope>
</reference>
<dbReference type="SUPFAM" id="SSF57667">
    <property type="entry name" value="beta-beta-alpha zinc fingers"/>
    <property type="match status" value="2"/>
</dbReference>
<keyword evidence="4" id="KW-0862">Zinc</keyword>
<dbReference type="AlphaFoldDB" id="A0A4Y2J7G0"/>
<dbReference type="FunFam" id="3.30.160.60:FF:000290">
    <property type="entry name" value="Zinc finger protein 697 isoform X1"/>
    <property type="match status" value="1"/>
</dbReference>
<dbReference type="Gene3D" id="3.30.160.60">
    <property type="entry name" value="Classic Zinc Finger"/>
    <property type="match status" value="4"/>
</dbReference>
<dbReference type="Pfam" id="PF12874">
    <property type="entry name" value="zf-met"/>
    <property type="match status" value="1"/>
</dbReference>
<gene>
    <name evidence="7" type="primary">ZNF84_44</name>
    <name evidence="8" type="synonym">ZNF84_0</name>
    <name evidence="7" type="ORF">AVEN_220486_1</name>
    <name evidence="8" type="ORF">AVEN_88322_1</name>
</gene>
<feature type="domain" description="C2H2-type" evidence="6">
    <location>
        <begin position="89"/>
        <end position="116"/>
    </location>
</feature>
<dbReference type="GO" id="GO:0008270">
    <property type="term" value="F:zinc ion binding"/>
    <property type="evidence" value="ECO:0007669"/>
    <property type="project" value="UniProtKB-KW"/>
</dbReference>
<dbReference type="EMBL" id="BGPR01043499">
    <property type="protein sequence ID" value="GBO20104.1"/>
    <property type="molecule type" value="Genomic_DNA"/>
</dbReference>
<evidence type="ECO:0000313" key="7">
    <source>
        <dbReference type="EMBL" id="GBM85228.1"/>
    </source>
</evidence>
<dbReference type="InterPro" id="IPR013087">
    <property type="entry name" value="Znf_C2H2_type"/>
</dbReference>
<dbReference type="EMBL" id="BGPR01003215">
    <property type="protein sequence ID" value="GBM85228.1"/>
    <property type="molecule type" value="Genomic_DNA"/>
</dbReference>